<dbReference type="InterPro" id="IPR020846">
    <property type="entry name" value="MFS_dom"/>
</dbReference>
<dbReference type="GO" id="GO:0005315">
    <property type="term" value="F:phosphate transmembrane transporter activity"/>
    <property type="evidence" value="ECO:0007669"/>
    <property type="project" value="UniProtKB-ARBA"/>
</dbReference>
<feature type="domain" description="Major facilitator superfamily (MFS) profile" evidence="10">
    <location>
        <begin position="112"/>
        <end position="538"/>
    </location>
</feature>
<evidence type="ECO:0000256" key="8">
    <source>
        <dbReference type="SAM" id="MobiDB-lite"/>
    </source>
</evidence>
<protein>
    <recommendedName>
        <fullName evidence="10">Major facilitator superfamily (MFS) profile domain-containing protein</fullName>
    </recommendedName>
</protein>
<dbReference type="PANTHER" id="PTHR11662:SF243">
    <property type="entry name" value="ANION TRANSPORTER 6, CHLOROPLASTIC-RELATED"/>
    <property type="match status" value="1"/>
</dbReference>
<dbReference type="PANTHER" id="PTHR11662">
    <property type="entry name" value="SOLUTE CARRIER FAMILY 17"/>
    <property type="match status" value="1"/>
</dbReference>
<dbReference type="GO" id="GO:0016020">
    <property type="term" value="C:membrane"/>
    <property type="evidence" value="ECO:0007669"/>
    <property type="project" value="UniProtKB-SubCell"/>
</dbReference>
<feature type="compositionally biased region" description="Low complexity" evidence="8">
    <location>
        <begin position="64"/>
        <end position="89"/>
    </location>
</feature>
<feature type="region of interest" description="Disordered" evidence="8">
    <location>
        <begin position="1"/>
        <end position="32"/>
    </location>
</feature>
<dbReference type="InterPro" id="IPR011701">
    <property type="entry name" value="MFS"/>
</dbReference>
<dbReference type="STRING" id="3088.A0A383V629"/>
<evidence type="ECO:0000256" key="4">
    <source>
        <dbReference type="ARBA" id="ARBA00022847"/>
    </source>
</evidence>
<dbReference type="FunFam" id="1.20.1250.20:FF:000003">
    <property type="entry name" value="Solute carrier family 17 member 3"/>
    <property type="match status" value="1"/>
</dbReference>
<keyword evidence="12" id="KW-1185">Reference proteome</keyword>
<comment type="subcellular location">
    <subcellularLocation>
        <location evidence="1">Membrane</location>
        <topology evidence="1">Multi-pass membrane protein</topology>
    </subcellularLocation>
</comment>
<feature type="transmembrane region" description="Helical" evidence="9">
    <location>
        <begin position="237"/>
        <end position="259"/>
    </location>
</feature>
<dbReference type="AlphaFoldDB" id="A0A383V629"/>
<dbReference type="CDD" id="cd17380">
    <property type="entry name" value="MFS_SLC17A9_like"/>
    <property type="match status" value="1"/>
</dbReference>
<dbReference type="Pfam" id="PF07690">
    <property type="entry name" value="MFS_1"/>
    <property type="match status" value="1"/>
</dbReference>
<feature type="transmembrane region" description="Helical" evidence="9">
    <location>
        <begin position="448"/>
        <end position="469"/>
    </location>
</feature>
<evidence type="ECO:0000313" key="12">
    <source>
        <dbReference type="Proteomes" id="UP000256970"/>
    </source>
</evidence>
<dbReference type="Proteomes" id="UP000256970">
    <property type="component" value="Unassembled WGS sequence"/>
</dbReference>
<keyword evidence="6 9" id="KW-0472">Membrane</keyword>
<reference evidence="11 12" key="1">
    <citation type="submission" date="2016-10" db="EMBL/GenBank/DDBJ databases">
        <authorList>
            <person name="Cai Z."/>
        </authorList>
    </citation>
    <scope>NUCLEOTIDE SEQUENCE [LARGE SCALE GENOMIC DNA]</scope>
</reference>
<evidence type="ECO:0000256" key="9">
    <source>
        <dbReference type="SAM" id="Phobius"/>
    </source>
</evidence>
<evidence type="ECO:0000313" key="11">
    <source>
        <dbReference type="EMBL" id="SZX60044.1"/>
    </source>
</evidence>
<feature type="region of interest" description="Disordered" evidence="8">
    <location>
        <begin position="47"/>
        <end position="89"/>
    </location>
</feature>
<keyword evidence="2" id="KW-0813">Transport</keyword>
<dbReference type="FunFam" id="1.20.1250.20:FF:000272">
    <property type="entry name" value="Probable anion transporter 6, chloroplastic"/>
    <property type="match status" value="1"/>
</dbReference>
<evidence type="ECO:0000256" key="2">
    <source>
        <dbReference type="ARBA" id="ARBA00022448"/>
    </source>
</evidence>
<gene>
    <name evidence="11" type="ORF">BQ4739_LOCUS625</name>
</gene>
<name>A0A383V629_TETOB</name>
<keyword evidence="4" id="KW-0769">Symport</keyword>
<dbReference type="SUPFAM" id="SSF103473">
    <property type="entry name" value="MFS general substrate transporter"/>
    <property type="match status" value="1"/>
</dbReference>
<feature type="transmembrane region" description="Helical" evidence="9">
    <location>
        <begin position="481"/>
        <end position="505"/>
    </location>
</feature>
<evidence type="ECO:0000256" key="1">
    <source>
        <dbReference type="ARBA" id="ARBA00004141"/>
    </source>
</evidence>
<evidence type="ECO:0000259" key="10">
    <source>
        <dbReference type="PROSITE" id="PS50850"/>
    </source>
</evidence>
<comment type="similarity">
    <text evidence="7">Belongs to the major facilitator superfamily. Sodium/anion cotransporter (TC 2.A.1.14) family.</text>
</comment>
<evidence type="ECO:0000256" key="7">
    <source>
        <dbReference type="ARBA" id="ARBA00024362"/>
    </source>
</evidence>
<evidence type="ECO:0000256" key="5">
    <source>
        <dbReference type="ARBA" id="ARBA00022989"/>
    </source>
</evidence>
<keyword evidence="3 9" id="KW-0812">Transmembrane</keyword>
<feature type="transmembrane region" description="Helical" evidence="9">
    <location>
        <begin position="511"/>
        <end position="533"/>
    </location>
</feature>
<dbReference type="PROSITE" id="PS50850">
    <property type="entry name" value="MFS"/>
    <property type="match status" value="1"/>
</dbReference>
<dbReference type="InterPro" id="IPR050382">
    <property type="entry name" value="MFS_Na/Anion_cotransporter"/>
</dbReference>
<dbReference type="InterPro" id="IPR044777">
    <property type="entry name" value="SLC17A9-like"/>
</dbReference>
<sequence length="591" mass="62331">MQSSRQTLARQQPRCQQQRRCHAGQRKAGVSDKSRLVFRPLAVARPDGPVREFRSDSTLPLRAPSRTGSSSSSSYQLPAPSSSMPQQAAAAPAGPLSKYMEWWDSIPSRYKIILAGNLSFVICNMDKVNMSVAIIPMAQDFGWSPSVAGLVQSAFFWGYIMSQLPGGYLTSKHGGRRVMPAGVTMWSLATAAVPLLAGTVPGLCVSRAAVGLGEAVAPSAATDMVSRVVPASERSTAVSMVFGGLHVGSILGLLAAPYLITNFGWETVFVVFGAAGLAWVLWFEQLMAGIMASDPETAALLTADRLGMSAAAAADAAAADSHSGSHGGHAAGPVSGDVPWRAFLRSRAVQALMYTHFCNNWFHYTMLAWLPTYFTDTMSVDLMHAAQTALLPPLAGIAASAVAGPTADALIARGVPVPTVRKIAQCTAFLLPTACLLAASQPTDDSSWTVALITAALGISSFSLAGLYCTHQDLSPKYSSAMLGLTNTSGAIPGILGVAFTGLLYDQTGSWPVALFYPTMFFLLTGAAVYTMLGSNAPEDYDVPELNAPFAFEARVRGVLAQPKAALAGVRQKLQSLLPQLPRRGGSKKQL</sequence>
<proteinExistence type="inferred from homology"/>
<accession>A0A383V629</accession>
<dbReference type="EMBL" id="FNXT01000045">
    <property type="protein sequence ID" value="SZX60044.1"/>
    <property type="molecule type" value="Genomic_DNA"/>
</dbReference>
<dbReference type="Gene3D" id="1.20.1250.20">
    <property type="entry name" value="MFS general substrate transporter like domains"/>
    <property type="match status" value="2"/>
</dbReference>
<feature type="transmembrane region" description="Helical" evidence="9">
    <location>
        <begin position="265"/>
        <end position="283"/>
    </location>
</feature>
<dbReference type="GO" id="GO:0015293">
    <property type="term" value="F:symporter activity"/>
    <property type="evidence" value="ECO:0007669"/>
    <property type="project" value="UniProtKB-KW"/>
</dbReference>
<evidence type="ECO:0000256" key="6">
    <source>
        <dbReference type="ARBA" id="ARBA00023136"/>
    </source>
</evidence>
<dbReference type="InterPro" id="IPR036259">
    <property type="entry name" value="MFS_trans_sf"/>
</dbReference>
<organism evidence="11 12">
    <name type="scientific">Tetradesmus obliquus</name>
    <name type="common">Green alga</name>
    <name type="synonym">Acutodesmus obliquus</name>
    <dbReference type="NCBI Taxonomy" id="3088"/>
    <lineage>
        <taxon>Eukaryota</taxon>
        <taxon>Viridiplantae</taxon>
        <taxon>Chlorophyta</taxon>
        <taxon>core chlorophytes</taxon>
        <taxon>Chlorophyceae</taxon>
        <taxon>CS clade</taxon>
        <taxon>Sphaeropleales</taxon>
        <taxon>Scenedesmaceae</taxon>
        <taxon>Tetradesmus</taxon>
    </lineage>
</organism>
<keyword evidence="5 9" id="KW-1133">Transmembrane helix</keyword>
<evidence type="ECO:0000256" key="3">
    <source>
        <dbReference type="ARBA" id="ARBA00022692"/>
    </source>
</evidence>